<dbReference type="EMBL" id="CP011339">
    <property type="protein sequence ID" value="AKV67051.1"/>
    <property type="molecule type" value="Genomic_DNA"/>
</dbReference>
<keyword evidence="2" id="KW-1185">Reference proteome</keyword>
<dbReference type="Proteomes" id="UP000068167">
    <property type="component" value="Chromosome"/>
</dbReference>
<dbReference type="PATRIC" id="fig|1638788.3.peg.1933"/>
<sequence length="317" mass="37291">MAEVTANYDKTWKEAISTYLAEFLSFFYPNIYQEIDWNQTPISLDKELEKITAAAETEQRYADKLLKVWLLDNQEIWLLIHIEVQSQYDLKFPQRMFIYNYRAFDLYHKPVISLAILGDESRSWRPDFYQYGLGGSQVRVDFLMVKLLDYQWEDLEQSENIWAIIVMAHLKTKATTNNLREREQWKWNLVRGLYQRGLTKFEIINLGKFIDKMMTLPPQLQLNFKTKLSQYEEENKMPFLSTIEEMALEEGAKSGAKLTNQKHIILALQSRFGEIPNSLIETINQIEDVSVLESLFVPSITINSLEEFQQLVNDSLS</sequence>
<proteinExistence type="predicted"/>
<dbReference type="PANTHER" id="PTHR35586:SF1">
    <property type="entry name" value="SLL1691 PROTEIN"/>
    <property type="match status" value="1"/>
</dbReference>
<name>A0A0K1RZA3_9CHRO</name>
<dbReference type="KEGG" id="mpk:VL20_1923"/>
<dbReference type="RefSeq" id="WP_052276161.1">
    <property type="nucleotide sequence ID" value="NZ_CP011339.1"/>
</dbReference>
<evidence type="ECO:0000313" key="1">
    <source>
        <dbReference type="EMBL" id="AKV67051.1"/>
    </source>
</evidence>
<accession>A0A0K1RZA3</accession>
<dbReference type="AlphaFoldDB" id="A0A0K1RZA3"/>
<dbReference type="PANTHER" id="PTHR35586">
    <property type="entry name" value="SLL1691 PROTEIN"/>
    <property type="match status" value="1"/>
</dbReference>
<evidence type="ECO:0000313" key="2">
    <source>
        <dbReference type="Proteomes" id="UP000068167"/>
    </source>
</evidence>
<protein>
    <submittedName>
        <fullName evidence="1">Uncharacterized protein</fullName>
    </submittedName>
</protein>
<gene>
    <name evidence="1" type="ORF">VL20_1923</name>
</gene>
<reference evidence="1 2" key="1">
    <citation type="journal article" date="2016" name="Stand. Genomic Sci.">
        <title>Complete genome sequence and genomic characterization of Microcystis panniformis FACHB 1757 by third-generation sequencing.</title>
        <authorList>
            <person name="Zhang J.Y."/>
            <person name="Guan R."/>
            <person name="Zhang H.J."/>
            <person name="Li H."/>
            <person name="Xiao P."/>
            <person name="Yu G.L."/>
            <person name="Du L."/>
            <person name="Cao D.M."/>
            <person name="Zhu B.C."/>
            <person name="Li R.H."/>
            <person name="Lu Z.H."/>
        </authorList>
    </citation>
    <scope>NUCLEOTIDE SEQUENCE [LARGE SCALE GENOMIC DNA]</scope>
    <source>
        <strain evidence="1 2">FACHB-1757</strain>
    </source>
</reference>
<organism evidence="1 2">
    <name type="scientific">Microcystis panniformis FACHB-1757</name>
    <dbReference type="NCBI Taxonomy" id="1638788"/>
    <lineage>
        <taxon>Bacteria</taxon>
        <taxon>Bacillati</taxon>
        <taxon>Cyanobacteriota</taxon>
        <taxon>Cyanophyceae</taxon>
        <taxon>Oscillatoriophycideae</taxon>
        <taxon>Chroococcales</taxon>
        <taxon>Microcystaceae</taxon>
        <taxon>Microcystis</taxon>
    </lineage>
</organism>